<sequence>QAEPTLSDPTASTPSSPAGIPLSSVLPVMAIAILSMWATHCAPEALSDHKSVLEASPVHEFAPVPPEVSAYAVEPPKEGASIHELTASYVHESAPEASLVYEFVPMPPEVAALAAEPPQGVASSYAHHVTAKEANHEPSVLLWMLLVPLWVSLLLSALPALPAPLWFQAPQNQTWWTSAPVLHVLQ</sequence>
<evidence type="ECO:0000256" key="1">
    <source>
        <dbReference type="SAM" id="Phobius"/>
    </source>
</evidence>
<dbReference type="Proteomes" id="UP001529510">
    <property type="component" value="Unassembled WGS sequence"/>
</dbReference>
<accession>A0ABD0MZE8</accession>
<feature type="transmembrane region" description="Helical" evidence="1">
    <location>
        <begin position="20"/>
        <end position="39"/>
    </location>
</feature>
<name>A0ABD0MZE8_CIRMR</name>
<reference evidence="2 3" key="1">
    <citation type="submission" date="2024-05" db="EMBL/GenBank/DDBJ databases">
        <title>Genome sequencing and assembly of Indian major carp, Cirrhinus mrigala (Hamilton, 1822).</title>
        <authorList>
            <person name="Mohindra V."/>
            <person name="Chowdhury L.M."/>
            <person name="Lal K."/>
            <person name="Jena J.K."/>
        </authorList>
    </citation>
    <scope>NUCLEOTIDE SEQUENCE [LARGE SCALE GENOMIC DNA]</scope>
    <source>
        <strain evidence="2">CM1030</strain>
        <tissue evidence="2">Blood</tissue>
    </source>
</reference>
<feature type="transmembrane region" description="Helical" evidence="1">
    <location>
        <begin position="140"/>
        <end position="161"/>
    </location>
</feature>
<keyword evidence="1" id="KW-0812">Transmembrane</keyword>
<dbReference type="EMBL" id="JAMKFB020000061">
    <property type="protein sequence ID" value="KAL0153936.1"/>
    <property type="molecule type" value="Genomic_DNA"/>
</dbReference>
<organism evidence="2 3">
    <name type="scientific">Cirrhinus mrigala</name>
    <name type="common">Mrigala</name>
    <dbReference type="NCBI Taxonomy" id="683832"/>
    <lineage>
        <taxon>Eukaryota</taxon>
        <taxon>Metazoa</taxon>
        <taxon>Chordata</taxon>
        <taxon>Craniata</taxon>
        <taxon>Vertebrata</taxon>
        <taxon>Euteleostomi</taxon>
        <taxon>Actinopterygii</taxon>
        <taxon>Neopterygii</taxon>
        <taxon>Teleostei</taxon>
        <taxon>Ostariophysi</taxon>
        <taxon>Cypriniformes</taxon>
        <taxon>Cyprinidae</taxon>
        <taxon>Labeoninae</taxon>
        <taxon>Labeonini</taxon>
        <taxon>Cirrhinus</taxon>
    </lineage>
</organism>
<keyword evidence="1" id="KW-1133">Transmembrane helix</keyword>
<gene>
    <name evidence="2" type="ORF">M9458_050759</name>
</gene>
<protein>
    <submittedName>
        <fullName evidence="2">Uncharacterized protein</fullName>
    </submittedName>
</protein>
<keyword evidence="1" id="KW-0472">Membrane</keyword>
<comment type="caution">
    <text evidence="2">The sequence shown here is derived from an EMBL/GenBank/DDBJ whole genome shotgun (WGS) entry which is preliminary data.</text>
</comment>
<evidence type="ECO:0000313" key="2">
    <source>
        <dbReference type="EMBL" id="KAL0153936.1"/>
    </source>
</evidence>
<dbReference type="AlphaFoldDB" id="A0ABD0MZE8"/>
<proteinExistence type="predicted"/>
<keyword evidence="3" id="KW-1185">Reference proteome</keyword>
<feature type="non-terminal residue" evidence="2">
    <location>
        <position position="186"/>
    </location>
</feature>
<feature type="non-terminal residue" evidence="2">
    <location>
        <position position="1"/>
    </location>
</feature>
<evidence type="ECO:0000313" key="3">
    <source>
        <dbReference type="Proteomes" id="UP001529510"/>
    </source>
</evidence>